<dbReference type="Proteomes" id="UP000515955">
    <property type="component" value="Chromosome"/>
</dbReference>
<gene>
    <name evidence="1" type="ORF">H9L12_06300</name>
</gene>
<name>A0A7G9SE08_9SPHN</name>
<organism evidence="1 2">
    <name type="scientific">Sphingomonas rhizophila</name>
    <dbReference type="NCBI Taxonomy" id="2071607"/>
    <lineage>
        <taxon>Bacteria</taxon>
        <taxon>Pseudomonadati</taxon>
        <taxon>Pseudomonadota</taxon>
        <taxon>Alphaproteobacteria</taxon>
        <taxon>Sphingomonadales</taxon>
        <taxon>Sphingomonadaceae</taxon>
        <taxon>Sphingomonas</taxon>
    </lineage>
</organism>
<dbReference type="KEGG" id="srhi:H9L12_06300"/>
<dbReference type="EMBL" id="CP060717">
    <property type="protein sequence ID" value="QNN66083.1"/>
    <property type="molecule type" value="Genomic_DNA"/>
</dbReference>
<evidence type="ECO:0000313" key="1">
    <source>
        <dbReference type="EMBL" id="QNN66083.1"/>
    </source>
</evidence>
<dbReference type="SUPFAM" id="SSF141371">
    <property type="entry name" value="PilZ domain-like"/>
    <property type="match status" value="1"/>
</dbReference>
<reference evidence="1 2" key="1">
    <citation type="submission" date="2020-08" db="EMBL/GenBank/DDBJ databases">
        <title>Genome sequence of Sphingomonas rhizophila KACC 19189T.</title>
        <authorList>
            <person name="Hyun D.-W."/>
            <person name="Bae J.-W."/>
        </authorList>
    </citation>
    <scope>NUCLEOTIDE SEQUENCE [LARGE SCALE GENOMIC DNA]</scope>
    <source>
        <strain evidence="1 2">KACC 19189</strain>
    </source>
</reference>
<sequence>MAATLELSGEAIAVKLRNLSAEGALVQGDRLPVEGSQLQFRKGDLCVPGRVAWSNGSQAGIAFAKSLAPAQVLRHIPVPRPRVAPKFNRPGLTNSALTPQERDFAERCLFSKPIGPLGD</sequence>
<keyword evidence="2" id="KW-1185">Reference proteome</keyword>
<protein>
    <submittedName>
        <fullName evidence="1">PilZ domain-containing protein</fullName>
    </submittedName>
</protein>
<proteinExistence type="predicted"/>
<evidence type="ECO:0000313" key="2">
    <source>
        <dbReference type="Proteomes" id="UP000515955"/>
    </source>
</evidence>
<accession>A0A7G9SE08</accession>
<dbReference type="RefSeq" id="WP_187543068.1">
    <property type="nucleotide sequence ID" value="NZ_CP060717.1"/>
</dbReference>
<dbReference type="AlphaFoldDB" id="A0A7G9SE08"/>